<dbReference type="EMBL" id="AP011177">
    <property type="protein sequence ID" value="BAJ02313.1"/>
    <property type="molecule type" value="Genomic_DNA"/>
</dbReference>
<name>D4ZKW4_SHEVD</name>
<dbReference type="HOGENOM" id="CLU_3398439_0_0_6"/>
<reference evidence="3" key="1">
    <citation type="journal article" date="2010" name="Mol. Biosyst.">
        <title>Complete genome sequence and comparative analysis of Shewanella violacea, a psychrophilic and piezophilic bacterium from deep sea floor sediments.</title>
        <authorList>
            <person name="Aono E."/>
            <person name="Baba T."/>
            <person name="Ara T."/>
            <person name="Nishi T."/>
            <person name="Nakamichi T."/>
            <person name="Inamoto E."/>
            <person name="Toyonaga H."/>
            <person name="Hasegawa M."/>
            <person name="Takai Y."/>
            <person name="Okumura Y."/>
            <person name="Baba M."/>
            <person name="Tomita M."/>
            <person name="Kato C."/>
            <person name="Oshima T."/>
            <person name="Nakasone K."/>
            <person name="Mori H."/>
        </authorList>
    </citation>
    <scope>NUCLEOTIDE SEQUENCE [LARGE SCALE GENOMIC DNA]</scope>
    <source>
        <strain evidence="3">JCM 10179 / CIP 106290 / LMG 19151 / DSS12</strain>
    </source>
</reference>
<sequence length="31" mass="3382">MNTELKMAFGLSAVIGVFNLSSLLGWFNAYS</sequence>
<proteinExistence type="predicted"/>
<dbReference type="AlphaFoldDB" id="D4ZKW4"/>
<evidence type="ECO:0000313" key="3">
    <source>
        <dbReference type="Proteomes" id="UP000002350"/>
    </source>
</evidence>
<dbReference type="KEGG" id="svo:SVI_2342"/>
<organism evidence="2 3">
    <name type="scientific">Shewanella violacea (strain JCM 10179 / CIP 106290 / LMG 19151 / DSS12)</name>
    <dbReference type="NCBI Taxonomy" id="637905"/>
    <lineage>
        <taxon>Bacteria</taxon>
        <taxon>Pseudomonadati</taxon>
        <taxon>Pseudomonadota</taxon>
        <taxon>Gammaproteobacteria</taxon>
        <taxon>Alteromonadales</taxon>
        <taxon>Shewanellaceae</taxon>
        <taxon>Shewanella</taxon>
    </lineage>
</organism>
<keyword evidence="1" id="KW-0472">Membrane</keyword>
<accession>D4ZKW4</accession>
<evidence type="ECO:0000256" key="1">
    <source>
        <dbReference type="SAM" id="Phobius"/>
    </source>
</evidence>
<keyword evidence="3" id="KW-1185">Reference proteome</keyword>
<keyword evidence="1" id="KW-1133">Transmembrane helix</keyword>
<evidence type="ECO:0000313" key="2">
    <source>
        <dbReference type="EMBL" id="BAJ02313.1"/>
    </source>
</evidence>
<protein>
    <submittedName>
        <fullName evidence="2">Uncharacterized protein</fullName>
    </submittedName>
</protein>
<keyword evidence="1" id="KW-0812">Transmembrane</keyword>
<dbReference type="Proteomes" id="UP000002350">
    <property type="component" value="Chromosome"/>
</dbReference>
<gene>
    <name evidence="2" type="ordered locus">SVI_2342</name>
</gene>
<feature type="transmembrane region" description="Helical" evidence="1">
    <location>
        <begin position="7"/>
        <end position="27"/>
    </location>
</feature>